<dbReference type="AlphaFoldDB" id="A0A8J2SZC7"/>
<proteinExistence type="predicted"/>
<accession>A0A8J2SZC7</accession>
<sequence>GPRGGGVVGAGRPGRLDLRVAPPVALVGAAADHHSFRREVLPHMLLLAIAHAWGPKRLPHVVGACAKCKLVEINSPCPARVSL</sequence>
<gene>
    <name evidence="1" type="ORF">PECAL_5P10080</name>
</gene>
<evidence type="ECO:0000313" key="2">
    <source>
        <dbReference type="Proteomes" id="UP000789595"/>
    </source>
</evidence>
<dbReference type="EMBL" id="CAKKNE010000005">
    <property type="protein sequence ID" value="CAH0376424.1"/>
    <property type="molecule type" value="Genomic_DNA"/>
</dbReference>
<evidence type="ECO:0000313" key="1">
    <source>
        <dbReference type="EMBL" id="CAH0376424.1"/>
    </source>
</evidence>
<name>A0A8J2SZC7_9STRA</name>
<protein>
    <submittedName>
        <fullName evidence="1">Uncharacterized protein</fullName>
    </submittedName>
</protein>
<reference evidence="1" key="1">
    <citation type="submission" date="2021-11" db="EMBL/GenBank/DDBJ databases">
        <authorList>
            <consortium name="Genoscope - CEA"/>
            <person name="William W."/>
        </authorList>
    </citation>
    <scope>NUCLEOTIDE SEQUENCE</scope>
</reference>
<keyword evidence="2" id="KW-1185">Reference proteome</keyword>
<comment type="caution">
    <text evidence="1">The sequence shown here is derived from an EMBL/GenBank/DDBJ whole genome shotgun (WGS) entry which is preliminary data.</text>
</comment>
<dbReference type="Proteomes" id="UP000789595">
    <property type="component" value="Unassembled WGS sequence"/>
</dbReference>
<feature type="non-terminal residue" evidence="1">
    <location>
        <position position="1"/>
    </location>
</feature>
<organism evidence="1 2">
    <name type="scientific">Pelagomonas calceolata</name>
    <dbReference type="NCBI Taxonomy" id="35677"/>
    <lineage>
        <taxon>Eukaryota</taxon>
        <taxon>Sar</taxon>
        <taxon>Stramenopiles</taxon>
        <taxon>Ochrophyta</taxon>
        <taxon>Pelagophyceae</taxon>
        <taxon>Pelagomonadales</taxon>
        <taxon>Pelagomonadaceae</taxon>
        <taxon>Pelagomonas</taxon>
    </lineage>
</organism>